<dbReference type="RefSeq" id="WP_138856369.1">
    <property type="nucleotide sequence ID" value="NZ_CP040709.1"/>
</dbReference>
<evidence type="ECO:0000256" key="3">
    <source>
        <dbReference type="ARBA" id="ARBA00022723"/>
    </source>
</evidence>
<evidence type="ECO:0000313" key="8">
    <source>
        <dbReference type="EMBL" id="MBB5206104.1"/>
    </source>
</evidence>
<protein>
    <submittedName>
        <fullName evidence="8">8-oxo-dGTP pyrophosphatase MutT (NUDIX family)</fullName>
    </submittedName>
</protein>
<evidence type="ECO:0000256" key="4">
    <source>
        <dbReference type="ARBA" id="ARBA00022801"/>
    </source>
</evidence>
<dbReference type="InterPro" id="IPR000086">
    <property type="entry name" value="NUDIX_hydrolase_dom"/>
</dbReference>
<gene>
    <name evidence="8" type="ORF">HNQ51_003447</name>
</gene>
<keyword evidence="3" id="KW-0479">Metal-binding</keyword>
<keyword evidence="6" id="KW-0464">Manganese</keyword>
<accession>A0A840SBE3</accession>
<keyword evidence="9" id="KW-1185">Reference proteome</keyword>
<dbReference type="PROSITE" id="PS51462">
    <property type="entry name" value="NUDIX"/>
    <property type="match status" value="1"/>
</dbReference>
<proteinExistence type="predicted"/>
<dbReference type="EMBL" id="JACHHO010000007">
    <property type="protein sequence ID" value="MBB5206104.1"/>
    <property type="molecule type" value="Genomic_DNA"/>
</dbReference>
<dbReference type="SUPFAM" id="SSF55811">
    <property type="entry name" value="Nudix"/>
    <property type="match status" value="1"/>
</dbReference>
<keyword evidence="4" id="KW-0378">Hydrolase</keyword>
<name>A0A840SBE3_9BURK</name>
<dbReference type="GO" id="GO:0010945">
    <property type="term" value="F:coenzyme A diphosphatase activity"/>
    <property type="evidence" value="ECO:0007669"/>
    <property type="project" value="InterPro"/>
</dbReference>
<dbReference type="NCBIfam" id="NF007980">
    <property type="entry name" value="PRK10707.1"/>
    <property type="match status" value="1"/>
</dbReference>
<evidence type="ECO:0000256" key="2">
    <source>
        <dbReference type="ARBA" id="ARBA00001946"/>
    </source>
</evidence>
<dbReference type="PANTHER" id="PTHR12992">
    <property type="entry name" value="NUDIX HYDROLASE"/>
    <property type="match status" value="1"/>
</dbReference>
<organism evidence="8 9">
    <name type="scientific">Inhella inkyongensis</name>
    <dbReference type="NCBI Taxonomy" id="392593"/>
    <lineage>
        <taxon>Bacteria</taxon>
        <taxon>Pseudomonadati</taxon>
        <taxon>Pseudomonadota</taxon>
        <taxon>Betaproteobacteria</taxon>
        <taxon>Burkholderiales</taxon>
        <taxon>Sphaerotilaceae</taxon>
        <taxon>Inhella</taxon>
    </lineage>
</organism>
<dbReference type="PANTHER" id="PTHR12992:SF11">
    <property type="entry name" value="MITOCHONDRIAL COENZYME A DIPHOSPHATASE NUDT8"/>
    <property type="match status" value="1"/>
</dbReference>
<feature type="domain" description="Nudix hydrolase" evidence="7">
    <location>
        <begin position="61"/>
        <end position="193"/>
    </location>
</feature>
<dbReference type="AlphaFoldDB" id="A0A840SBE3"/>
<dbReference type="InterPro" id="IPR045121">
    <property type="entry name" value="CoAse"/>
</dbReference>
<evidence type="ECO:0000259" key="7">
    <source>
        <dbReference type="PROSITE" id="PS51462"/>
    </source>
</evidence>
<evidence type="ECO:0000256" key="5">
    <source>
        <dbReference type="ARBA" id="ARBA00022842"/>
    </source>
</evidence>
<reference evidence="8 9" key="1">
    <citation type="submission" date="2020-08" db="EMBL/GenBank/DDBJ databases">
        <title>Genomic Encyclopedia of Type Strains, Phase IV (KMG-IV): sequencing the most valuable type-strain genomes for metagenomic binning, comparative biology and taxonomic classification.</title>
        <authorList>
            <person name="Goeker M."/>
        </authorList>
    </citation>
    <scope>NUCLEOTIDE SEQUENCE [LARGE SCALE GENOMIC DNA]</scope>
    <source>
        <strain evidence="8 9">DSM 23958</strain>
    </source>
</reference>
<dbReference type="OrthoDB" id="9802805at2"/>
<dbReference type="CDD" id="cd03426">
    <property type="entry name" value="NUDIX_CoAse_Nudt7"/>
    <property type="match status" value="1"/>
</dbReference>
<dbReference type="GO" id="GO:0046872">
    <property type="term" value="F:metal ion binding"/>
    <property type="evidence" value="ECO:0007669"/>
    <property type="project" value="UniProtKB-KW"/>
</dbReference>
<sequence length="229" mass="25560">MSLRPPSFDPRAVPVRAVDAHLAAHPSTWLEADALRQHFAQVPLVAPERPGDGGRLSLRATRAASVLIPLVRRETGLQVLLTRRTEHLKDHAGQISFPGGRVEPEDADAWATALREAQEEIGLNPSWVEPLGQLPLYRTVTAYDVTPCVGLVRPGFALQLDAGEVAEAFEVPLAFLMDPAQHRWHRLKLLGFERDFLSMPWTQQGREYFIWGATAAMLRNLYHQLAQGR</sequence>
<comment type="cofactor">
    <cofactor evidence="1">
        <name>Mn(2+)</name>
        <dbReference type="ChEBI" id="CHEBI:29035"/>
    </cofactor>
</comment>
<dbReference type="Gene3D" id="3.90.79.10">
    <property type="entry name" value="Nucleoside Triphosphate Pyrophosphohydrolase"/>
    <property type="match status" value="1"/>
</dbReference>
<evidence type="ECO:0000313" key="9">
    <source>
        <dbReference type="Proteomes" id="UP000554837"/>
    </source>
</evidence>
<dbReference type="InterPro" id="IPR015797">
    <property type="entry name" value="NUDIX_hydrolase-like_dom_sf"/>
</dbReference>
<evidence type="ECO:0000256" key="1">
    <source>
        <dbReference type="ARBA" id="ARBA00001936"/>
    </source>
</evidence>
<evidence type="ECO:0000256" key="6">
    <source>
        <dbReference type="ARBA" id="ARBA00023211"/>
    </source>
</evidence>
<keyword evidence="5" id="KW-0460">Magnesium</keyword>
<dbReference type="Pfam" id="PF00293">
    <property type="entry name" value="NUDIX"/>
    <property type="match status" value="1"/>
</dbReference>
<comment type="cofactor">
    <cofactor evidence="2">
        <name>Mg(2+)</name>
        <dbReference type="ChEBI" id="CHEBI:18420"/>
    </cofactor>
</comment>
<comment type="caution">
    <text evidence="8">The sequence shown here is derived from an EMBL/GenBank/DDBJ whole genome shotgun (WGS) entry which is preliminary data.</text>
</comment>
<dbReference type="Proteomes" id="UP000554837">
    <property type="component" value="Unassembled WGS sequence"/>
</dbReference>